<proteinExistence type="predicted"/>
<dbReference type="Proteomes" id="UP000554235">
    <property type="component" value="Unassembled WGS sequence"/>
</dbReference>
<organism evidence="2 3">
    <name type="scientific">Fusarium albosuccineum</name>
    <dbReference type="NCBI Taxonomy" id="1237068"/>
    <lineage>
        <taxon>Eukaryota</taxon>
        <taxon>Fungi</taxon>
        <taxon>Dikarya</taxon>
        <taxon>Ascomycota</taxon>
        <taxon>Pezizomycotina</taxon>
        <taxon>Sordariomycetes</taxon>
        <taxon>Hypocreomycetidae</taxon>
        <taxon>Hypocreales</taxon>
        <taxon>Nectriaceae</taxon>
        <taxon>Fusarium</taxon>
        <taxon>Fusarium decemcellulare species complex</taxon>
    </lineage>
</organism>
<feature type="non-terminal residue" evidence="2">
    <location>
        <position position="185"/>
    </location>
</feature>
<dbReference type="OrthoDB" id="3261350at2759"/>
<accession>A0A8H4P1I0</accession>
<sequence>MMKSFSGKSSSCNPQAPYLNELSKGDARNRAQRDKREMEKQARIAWLNRKWGGPNWLPPELRANLASYRLKELSAEAIECLCKITALIKTKNINPAELWLPGGALRVAVEKDIEQKTRNAVAQGCFLILKPHLTGKIARAVLESLEDGTIDATPSDSPSGDISTEHGDTSDDEPITPEAIDTLTY</sequence>
<reference evidence="2 3" key="1">
    <citation type="submission" date="2020-01" db="EMBL/GenBank/DDBJ databases">
        <title>Identification and distribution of gene clusters putatively required for synthesis of sphingolipid metabolism inhibitors in phylogenetically diverse species of the filamentous fungus Fusarium.</title>
        <authorList>
            <person name="Kim H.-S."/>
            <person name="Busman M."/>
            <person name="Brown D.W."/>
            <person name="Divon H."/>
            <person name="Uhlig S."/>
            <person name="Proctor R.H."/>
        </authorList>
    </citation>
    <scope>NUCLEOTIDE SEQUENCE [LARGE SCALE GENOMIC DNA]</scope>
    <source>
        <strain evidence="2 3">NRRL 20459</strain>
    </source>
</reference>
<evidence type="ECO:0000313" key="3">
    <source>
        <dbReference type="Proteomes" id="UP000554235"/>
    </source>
</evidence>
<comment type="caution">
    <text evidence="2">The sequence shown here is derived from an EMBL/GenBank/DDBJ whole genome shotgun (WGS) entry which is preliminary data.</text>
</comment>
<name>A0A8H4P1I0_9HYPO</name>
<feature type="compositionally biased region" description="Polar residues" evidence="1">
    <location>
        <begin position="1"/>
        <end position="14"/>
    </location>
</feature>
<feature type="compositionally biased region" description="Polar residues" evidence="1">
    <location>
        <begin position="152"/>
        <end position="162"/>
    </location>
</feature>
<evidence type="ECO:0000313" key="2">
    <source>
        <dbReference type="EMBL" id="KAF4459119.1"/>
    </source>
</evidence>
<dbReference type="EMBL" id="JAADYS010002251">
    <property type="protein sequence ID" value="KAF4459119.1"/>
    <property type="molecule type" value="Genomic_DNA"/>
</dbReference>
<evidence type="ECO:0000256" key="1">
    <source>
        <dbReference type="SAM" id="MobiDB-lite"/>
    </source>
</evidence>
<gene>
    <name evidence="2" type="ORF">FALBO_14127</name>
</gene>
<feature type="region of interest" description="Disordered" evidence="1">
    <location>
        <begin position="149"/>
        <end position="185"/>
    </location>
</feature>
<feature type="compositionally biased region" description="Basic and acidic residues" evidence="1">
    <location>
        <begin position="23"/>
        <end position="35"/>
    </location>
</feature>
<protein>
    <submittedName>
        <fullName evidence="2">Uncharacterized protein</fullName>
    </submittedName>
</protein>
<feature type="region of interest" description="Disordered" evidence="1">
    <location>
        <begin position="1"/>
        <end position="35"/>
    </location>
</feature>
<dbReference type="AlphaFoldDB" id="A0A8H4P1I0"/>
<keyword evidence="3" id="KW-1185">Reference proteome</keyword>